<reference evidence="1" key="1">
    <citation type="journal article" date="2003" name="J. Biol. Chem.">
        <title>Molecular basis of H2O2 resistance mediated by Streptococcal Dpr. Demonstration of the functional involvement of the putative ferroxidase center by site-directed mutagenesis in Streptococcus suis.</title>
        <authorList>
            <person name="Pulliainen A.T."/>
            <person name="Haataja S."/>
            <person name="Kaehkoenen S."/>
            <person name="Finne J."/>
        </authorList>
    </citation>
    <scope>NUCLEOTIDE SEQUENCE</scope>
    <source>
        <strain evidence="1">628</strain>
    </source>
</reference>
<dbReference type="EMBL" id="AY154459">
    <property type="protein sequence ID" value="AAN47190.1"/>
    <property type="molecule type" value="Genomic_DNA"/>
</dbReference>
<organism evidence="1">
    <name type="scientific">Streptococcus suis</name>
    <dbReference type="NCBI Taxonomy" id="1307"/>
    <lineage>
        <taxon>Bacteria</taxon>
        <taxon>Bacillati</taxon>
        <taxon>Bacillota</taxon>
        <taxon>Bacilli</taxon>
        <taxon>Lactobacillales</taxon>
        <taxon>Streptococcaceae</taxon>
        <taxon>Streptococcus</taxon>
    </lineage>
</organism>
<protein>
    <submittedName>
        <fullName evidence="1">Uncharacterized protein</fullName>
    </submittedName>
</protein>
<proteinExistence type="predicted"/>
<name>Q84BI8_STRSU</name>
<accession>Q84BI8</accession>
<evidence type="ECO:0000313" key="1">
    <source>
        <dbReference type="EMBL" id="AAN47190.1"/>
    </source>
</evidence>
<sequence>MKIKSSLGNEVEDRSGVHQGKLTTDNFDIRRVLNNVAKKESYCGPFIYLQLRCLTKFCLQHPNMFFNTSLSHIENVVGYAVTFFITDIKPLLEKSSQIAEHLYHTRQLLFNRYIVITKNFLELTIFTKLFKGRKWCPT</sequence>
<dbReference type="AlphaFoldDB" id="Q84BI8"/>